<reference evidence="2" key="1">
    <citation type="submission" date="2018-05" db="EMBL/GenBank/DDBJ databases">
        <title>Leptospira yasudae sp. nov. and Leptospira stimsonii sp. nov., two pathogenic species of the genus Leptospira isolated from environmental sources.</title>
        <authorList>
            <person name="Casanovas-Massana A."/>
            <person name="Hamond C."/>
            <person name="Santos L.A."/>
            <person name="Hacker K.P."/>
            <person name="Balassiano I."/>
            <person name="Medeiros M.A."/>
            <person name="Reis M.G."/>
            <person name="Ko A.I."/>
            <person name="Wunder E.A."/>
        </authorList>
    </citation>
    <scope>NUCLEOTIDE SEQUENCE [LARGE SCALE GENOMIC DNA]</scope>
    <source>
        <strain evidence="2">AMB6-RJ</strain>
    </source>
</reference>
<evidence type="ECO:0008006" key="3">
    <source>
        <dbReference type="Google" id="ProtNLM"/>
    </source>
</evidence>
<protein>
    <recommendedName>
        <fullName evidence="3">Lipoprotein</fullName>
    </recommendedName>
</protein>
<name>A0A8B3CGJ7_9LEPT</name>
<sequence length="174" mass="20526">MNNALVKLNIQIVIGLILISCLSKQENKEEFLKVEEFAEKFISIYLEKKYMFSKDSEMKEIEDKYFDDKTVISPIGDLDNPYFYISKNFKIVNVDLDEGFYGVSIEFKIIEECKIDKDKITNIYCTKVDKLKKSRMGVRRTEQGLKIDFDFNSRIVGAKLFANYLIRENYNVFR</sequence>
<evidence type="ECO:0000313" key="2">
    <source>
        <dbReference type="Proteomes" id="UP000266669"/>
    </source>
</evidence>
<accession>A0A8B3CGJ7</accession>
<dbReference type="PROSITE" id="PS51257">
    <property type="entry name" value="PROKAR_LIPOPROTEIN"/>
    <property type="match status" value="1"/>
</dbReference>
<dbReference type="AlphaFoldDB" id="A0A8B3CGJ7"/>
<proteinExistence type="predicted"/>
<evidence type="ECO:0000313" key="1">
    <source>
        <dbReference type="EMBL" id="RHX82918.1"/>
    </source>
</evidence>
<organism evidence="1 2">
    <name type="scientific">Leptospira stimsonii</name>
    <dbReference type="NCBI Taxonomy" id="2202203"/>
    <lineage>
        <taxon>Bacteria</taxon>
        <taxon>Pseudomonadati</taxon>
        <taxon>Spirochaetota</taxon>
        <taxon>Spirochaetia</taxon>
        <taxon>Leptospirales</taxon>
        <taxon>Leptospiraceae</taxon>
        <taxon>Leptospira</taxon>
    </lineage>
</organism>
<gene>
    <name evidence="1" type="ORF">DLM78_23630</name>
</gene>
<dbReference type="Proteomes" id="UP000266669">
    <property type="component" value="Unassembled WGS sequence"/>
</dbReference>
<dbReference type="EMBL" id="QHCS01000015">
    <property type="protein sequence ID" value="RHX82918.1"/>
    <property type="molecule type" value="Genomic_DNA"/>
</dbReference>
<comment type="caution">
    <text evidence="1">The sequence shown here is derived from an EMBL/GenBank/DDBJ whole genome shotgun (WGS) entry which is preliminary data.</text>
</comment>
<dbReference type="RefSeq" id="WP_118984206.1">
    <property type="nucleotide sequence ID" value="NZ_QHCS01000015.1"/>
</dbReference>